<evidence type="ECO:0000313" key="4">
    <source>
        <dbReference type="Proteomes" id="UP000011560"/>
    </source>
</evidence>
<dbReference type="PANTHER" id="PTHR12110">
    <property type="entry name" value="HYDROXYPYRUVATE ISOMERASE"/>
    <property type="match status" value="1"/>
</dbReference>
<reference evidence="3 4" key="1">
    <citation type="journal article" date="2014" name="PLoS Genet.">
        <title>Phylogenetically driven sequencing of extremely halophilic archaea reveals strategies for static and dynamic osmo-response.</title>
        <authorList>
            <person name="Becker E.A."/>
            <person name="Seitzer P.M."/>
            <person name="Tritt A."/>
            <person name="Larsen D."/>
            <person name="Krusor M."/>
            <person name="Yao A.I."/>
            <person name="Wu D."/>
            <person name="Madern D."/>
            <person name="Eisen J.A."/>
            <person name="Darling A.E."/>
            <person name="Facciotti M.T."/>
        </authorList>
    </citation>
    <scope>NUCLEOTIDE SEQUENCE [LARGE SCALE GENOMIC DNA]</scope>
    <source>
        <strain evidence="3 4">JCM 14624</strain>
    </source>
</reference>
<dbReference type="InterPro" id="IPR036237">
    <property type="entry name" value="Xyl_isomerase-like_sf"/>
</dbReference>
<accession>M0BG49</accession>
<evidence type="ECO:0000313" key="3">
    <source>
        <dbReference type="EMBL" id="ELZ09278.1"/>
    </source>
</evidence>
<dbReference type="PATRIC" id="fig|1227490.4.peg.2177"/>
<keyword evidence="3" id="KW-0255">Endonuclease</keyword>
<dbReference type="Proteomes" id="UP000011560">
    <property type="component" value="Unassembled WGS sequence"/>
</dbReference>
<protein>
    <submittedName>
        <fullName evidence="3">AP endonuclease, family 2</fullName>
    </submittedName>
</protein>
<keyword evidence="3" id="KW-0540">Nuclease</keyword>
<dbReference type="Pfam" id="PF01261">
    <property type="entry name" value="AP_endonuc_2"/>
    <property type="match status" value="1"/>
</dbReference>
<dbReference type="EMBL" id="AOIQ01000017">
    <property type="protein sequence ID" value="ELZ09278.1"/>
    <property type="molecule type" value="Genomic_DNA"/>
</dbReference>
<sequence>MPDPTPRFGAAVDIRFETSIDSFVAFLTERGLDHVELRAGYLDAREDTPEPAALRRVADEHGVTFSVHAPHIDLAPGTINDPLRSGAVEAIRDTVEFAAAIDAVGVVVHGGAARTRYPARVRESVRSRAVETIRACAQHAAAVDIPLCVENQRSKAGVRRFTATPDRLATFLDDVGVGSDTLRITLDIGHAKASGIEYDRFVDRFDDRIHLVHLHDNDGKTDAHDPLPSFRSVADDIGAPYNVLEMKSHDDIERSLEGPAGRTGLDSAR</sequence>
<evidence type="ECO:0000256" key="1">
    <source>
        <dbReference type="SAM" id="MobiDB-lite"/>
    </source>
</evidence>
<keyword evidence="3" id="KW-0378">Hydrolase</keyword>
<proteinExistence type="predicted"/>
<comment type="caution">
    <text evidence="3">The sequence shown here is derived from an EMBL/GenBank/DDBJ whole genome shotgun (WGS) entry which is preliminary data.</text>
</comment>
<gene>
    <name evidence="3" type="ORF">C479_10670</name>
</gene>
<dbReference type="GO" id="GO:0004519">
    <property type="term" value="F:endonuclease activity"/>
    <property type="evidence" value="ECO:0007669"/>
    <property type="project" value="UniProtKB-KW"/>
</dbReference>
<dbReference type="AlphaFoldDB" id="M0BG49"/>
<dbReference type="SUPFAM" id="SSF51658">
    <property type="entry name" value="Xylose isomerase-like"/>
    <property type="match status" value="1"/>
</dbReference>
<feature type="domain" description="Xylose isomerase-like TIM barrel" evidence="2">
    <location>
        <begin position="26"/>
        <end position="226"/>
    </location>
</feature>
<name>M0BG49_9EURY</name>
<organism evidence="3 4">
    <name type="scientific">Halovivax asiaticus JCM 14624</name>
    <dbReference type="NCBI Taxonomy" id="1227490"/>
    <lineage>
        <taxon>Archaea</taxon>
        <taxon>Methanobacteriati</taxon>
        <taxon>Methanobacteriota</taxon>
        <taxon>Stenosarchaea group</taxon>
        <taxon>Halobacteria</taxon>
        <taxon>Halobacteriales</taxon>
        <taxon>Natrialbaceae</taxon>
        <taxon>Halovivax</taxon>
    </lineage>
</organism>
<dbReference type="Gene3D" id="3.20.20.150">
    <property type="entry name" value="Divalent-metal-dependent TIM barrel enzymes"/>
    <property type="match status" value="1"/>
</dbReference>
<dbReference type="RefSeq" id="WP_007702051.1">
    <property type="nucleotide sequence ID" value="NZ_AOIQ01000017.1"/>
</dbReference>
<dbReference type="OrthoDB" id="372143at2157"/>
<evidence type="ECO:0000259" key="2">
    <source>
        <dbReference type="Pfam" id="PF01261"/>
    </source>
</evidence>
<dbReference type="InterPro" id="IPR050312">
    <property type="entry name" value="IolE/XylAMocC-like"/>
</dbReference>
<dbReference type="PANTHER" id="PTHR12110:SF21">
    <property type="entry name" value="XYLOSE ISOMERASE-LIKE TIM BARREL DOMAIN-CONTAINING PROTEIN"/>
    <property type="match status" value="1"/>
</dbReference>
<dbReference type="InterPro" id="IPR013022">
    <property type="entry name" value="Xyl_isomerase-like_TIM-brl"/>
</dbReference>
<dbReference type="STRING" id="1227490.C479_10670"/>
<keyword evidence="4" id="KW-1185">Reference proteome</keyword>
<feature type="region of interest" description="Disordered" evidence="1">
    <location>
        <begin position="250"/>
        <end position="269"/>
    </location>
</feature>